<dbReference type="EMBL" id="JBJXBP010000006">
    <property type="protein sequence ID" value="KAL3824281.1"/>
    <property type="molecule type" value="Genomic_DNA"/>
</dbReference>
<keyword evidence="3" id="KW-1185">Reference proteome</keyword>
<evidence type="ECO:0000313" key="2">
    <source>
        <dbReference type="EMBL" id="KAL3824281.1"/>
    </source>
</evidence>
<sequence length="432" mass="48946">MVLEVEARPEAEAEMVPVELYDLEYRAKEDDAWYSVRVVFDSEAETLTVKYHCFPAVQDLILCSGDFETEEKVDDLIRRFRPLSKQLQDNECRKVKIGTLVCASHAGPGVDDDIKFYDAVIDDVQHQKHIFAEEAEECTCTFVLFWQHGHPSGTLTSANIGSICTMEPILQVDPKICAFAMSVKEKIASSKCSLVLSNHGLPSKEALPGLSLEKNSKSSQNILQEMETDRVCKSLTWKSEGRICNYIHRMNQDDDIGPEPCNIDGSGTDKGQHLILVYNLEKDITPSSIKQFIYVQTDILPQAFVFPSLLHDQFARGAILVDCQQKFQTMYKFLSSPEHLIVSSRGRPWVILEKSLMGAFGTPLWNLIPLSQDDVHIKGTSKELHVVYSGTASYKRAKKLRNIILEYIDHERRVCEKFASDEKKILQSYQSN</sequence>
<dbReference type="Pfam" id="PF16719">
    <property type="entry name" value="SAWADEE"/>
    <property type="match status" value="1"/>
</dbReference>
<evidence type="ECO:0000259" key="1">
    <source>
        <dbReference type="Pfam" id="PF16719"/>
    </source>
</evidence>
<gene>
    <name evidence="2" type="ORF">ACJIZ3_020310</name>
</gene>
<dbReference type="InterPro" id="IPR032001">
    <property type="entry name" value="SAWADEE_dom"/>
</dbReference>
<organism evidence="2 3">
    <name type="scientific">Penstemon smallii</name>
    <dbReference type="NCBI Taxonomy" id="265156"/>
    <lineage>
        <taxon>Eukaryota</taxon>
        <taxon>Viridiplantae</taxon>
        <taxon>Streptophyta</taxon>
        <taxon>Embryophyta</taxon>
        <taxon>Tracheophyta</taxon>
        <taxon>Spermatophyta</taxon>
        <taxon>Magnoliopsida</taxon>
        <taxon>eudicotyledons</taxon>
        <taxon>Gunneridae</taxon>
        <taxon>Pentapetalae</taxon>
        <taxon>asterids</taxon>
        <taxon>lamiids</taxon>
        <taxon>Lamiales</taxon>
        <taxon>Plantaginaceae</taxon>
        <taxon>Cheloneae</taxon>
        <taxon>Penstemon</taxon>
    </lineage>
</organism>
<dbReference type="PANTHER" id="PTHR36384">
    <property type="entry name" value="SAWADEE PROTEIN"/>
    <property type="match status" value="1"/>
</dbReference>
<reference evidence="2 3" key="1">
    <citation type="submission" date="2024-12" db="EMBL/GenBank/DDBJ databases">
        <title>The unique morphological basis and parallel evolutionary history of personate flowers in Penstemon.</title>
        <authorList>
            <person name="Depatie T.H."/>
            <person name="Wessinger C.A."/>
        </authorList>
    </citation>
    <scope>NUCLEOTIDE SEQUENCE [LARGE SCALE GENOMIC DNA]</scope>
    <source>
        <strain evidence="2">WTNN_2</strain>
        <tissue evidence="2">Leaf</tissue>
    </source>
</reference>
<dbReference type="PANTHER" id="PTHR36384:SF1">
    <property type="entry name" value="SAWADEE PROTEIN"/>
    <property type="match status" value="1"/>
</dbReference>
<dbReference type="Proteomes" id="UP001634393">
    <property type="component" value="Unassembled WGS sequence"/>
</dbReference>
<feature type="domain" description="SAWADEE" evidence="1">
    <location>
        <begin position="21"/>
        <end position="164"/>
    </location>
</feature>
<protein>
    <recommendedName>
        <fullName evidence="1">SAWADEE domain-containing protein</fullName>
    </recommendedName>
</protein>
<accession>A0ABD3SIR2</accession>
<evidence type="ECO:0000313" key="3">
    <source>
        <dbReference type="Proteomes" id="UP001634393"/>
    </source>
</evidence>
<dbReference type="AlphaFoldDB" id="A0ABD3SIR2"/>
<name>A0ABD3SIR2_9LAMI</name>
<comment type="caution">
    <text evidence="2">The sequence shown here is derived from an EMBL/GenBank/DDBJ whole genome shotgun (WGS) entry which is preliminary data.</text>
</comment>
<proteinExistence type="predicted"/>
<dbReference type="Gene3D" id="2.30.30.140">
    <property type="match status" value="1"/>
</dbReference>